<comment type="caution">
    <text evidence="2">The sequence shown here is derived from an EMBL/GenBank/DDBJ whole genome shotgun (WGS) entry which is preliminary data.</text>
</comment>
<dbReference type="AlphaFoldDB" id="A0A9N9HSR8"/>
<dbReference type="EMBL" id="CAJVPY010009031">
    <property type="protein sequence ID" value="CAG8703913.1"/>
    <property type="molecule type" value="Genomic_DNA"/>
</dbReference>
<evidence type="ECO:0000256" key="1">
    <source>
        <dbReference type="SAM" id="MobiDB-lite"/>
    </source>
</evidence>
<dbReference type="OrthoDB" id="2488202at2759"/>
<organism evidence="2 3">
    <name type="scientific">Dentiscutata erythropus</name>
    <dbReference type="NCBI Taxonomy" id="1348616"/>
    <lineage>
        <taxon>Eukaryota</taxon>
        <taxon>Fungi</taxon>
        <taxon>Fungi incertae sedis</taxon>
        <taxon>Mucoromycota</taxon>
        <taxon>Glomeromycotina</taxon>
        <taxon>Glomeromycetes</taxon>
        <taxon>Diversisporales</taxon>
        <taxon>Gigasporaceae</taxon>
        <taxon>Dentiscutata</taxon>
    </lineage>
</organism>
<reference evidence="2" key="1">
    <citation type="submission" date="2021-06" db="EMBL/GenBank/DDBJ databases">
        <authorList>
            <person name="Kallberg Y."/>
            <person name="Tangrot J."/>
            <person name="Rosling A."/>
        </authorList>
    </citation>
    <scope>NUCLEOTIDE SEQUENCE</scope>
    <source>
        <strain evidence="2">MA453B</strain>
    </source>
</reference>
<name>A0A9N9HSR8_9GLOM</name>
<dbReference type="Proteomes" id="UP000789405">
    <property type="component" value="Unassembled WGS sequence"/>
</dbReference>
<accession>A0A9N9HSR8</accession>
<protein>
    <submittedName>
        <fullName evidence="2">14165_t:CDS:1</fullName>
    </submittedName>
</protein>
<feature type="compositionally biased region" description="Basic and acidic residues" evidence="1">
    <location>
        <begin position="104"/>
        <end position="118"/>
    </location>
</feature>
<keyword evidence="3" id="KW-1185">Reference proteome</keyword>
<feature type="region of interest" description="Disordered" evidence="1">
    <location>
        <begin position="104"/>
        <end position="129"/>
    </location>
</feature>
<proteinExistence type="predicted"/>
<feature type="compositionally biased region" description="Basic residues" evidence="1">
    <location>
        <begin position="1"/>
        <end position="12"/>
    </location>
</feature>
<gene>
    <name evidence="2" type="ORF">DERYTH_LOCUS13166</name>
</gene>
<sequence length="268" mass="30961">MPRLTNRKQRSKKASEAKEQKNSIKNSDDSNNASYDEAVENNNATGIVKRLQARTKKYNNNTNLEDYDDDNLFAHNKRKRQQQRKAAKGTPMLHTFWNQEKSVEKADEVELSDNKDQLEEVDEDDDIGGPSEDEIEILLDIKKENPTSEDWLVKNNHKEMKASEMRQEKGFLWDKDILLQIKSYAHENKWNITSHMIILQMNEVILPGLGFAPPPTILLNYYIPELRGEAKGLKKVLGERGLWPEEGLRVKEAQELMSQQPNFLAQKG</sequence>
<feature type="compositionally biased region" description="Basic and acidic residues" evidence="1">
    <location>
        <begin position="13"/>
        <end position="28"/>
    </location>
</feature>
<evidence type="ECO:0000313" key="3">
    <source>
        <dbReference type="Proteomes" id="UP000789405"/>
    </source>
</evidence>
<evidence type="ECO:0000313" key="2">
    <source>
        <dbReference type="EMBL" id="CAG8703913.1"/>
    </source>
</evidence>
<feature type="region of interest" description="Disordered" evidence="1">
    <location>
        <begin position="1"/>
        <end position="72"/>
    </location>
</feature>
<feature type="compositionally biased region" description="Acidic residues" evidence="1">
    <location>
        <begin position="119"/>
        <end position="129"/>
    </location>
</feature>